<dbReference type="EMBL" id="CP007547">
    <property type="protein sequence ID" value="AIL44552.1"/>
    <property type="molecule type" value="Genomic_DNA"/>
</dbReference>
<dbReference type="AlphaFoldDB" id="A0A077EAQ9"/>
<evidence type="ECO:0008006" key="3">
    <source>
        <dbReference type="Google" id="ProtNLM"/>
    </source>
</evidence>
<dbReference type="InterPro" id="IPR007358">
    <property type="entry name" value="Nucleoid_associated_NdpA"/>
</dbReference>
<dbReference type="Proteomes" id="UP000028933">
    <property type="component" value="Chromosome"/>
</dbReference>
<reference evidence="1" key="1">
    <citation type="journal article" date="2013" name="Lancet">
        <title>First case of E anophelis outbreak in an intensive-care unit.</title>
        <authorList>
            <person name="Teo J."/>
            <person name="Tan S.Y."/>
            <person name="Tay M."/>
            <person name="Ding Y."/>
            <person name="Kjelleberg S."/>
            <person name="Givskov M."/>
            <person name="Lin R.T."/>
            <person name="Yang L."/>
        </authorList>
    </citation>
    <scope>NUCLEOTIDE SEQUENCE [LARGE SCALE GENOMIC DNA]</scope>
    <source>
        <strain evidence="1">NUHP1</strain>
    </source>
</reference>
<dbReference type="STRING" id="1338011.BD94_0777"/>
<dbReference type="KEGG" id="eao:BD94_0777"/>
<dbReference type="eggNOG" id="COG3081">
    <property type="taxonomic scope" value="Bacteria"/>
</dbReference>
<reference evidence="1" key="2">
    <citation type="journal article" date="2015" name="Genome Biol. Evol.">
        <title>Complete Genome Sequence and Transcriptomic Analysis of the Novel Pathogen Elizabethkingia anophelis in Response to Oxidative Stress.</title>
        <authorList>
            <person name="Li Y."/>
            <person name="Liu Y."/>
            <person name="Chew S.C."/>
            <person name="Tay M."/>
            <person name="Salido M.M."/>
            <person name="Teo J."/>
            <person name="Lauro F.M."/>
            <person name="Givskov M."/>
            <person name="Yang L."/>
        </authorList>
    </citation>
    <scope>NUCLEOTIDE SEQUENCE</scope>
    <source>
        <strain evidence="1">NUHP1</strain>
    </source>
</reference>
<evidence type="ECO:0000313" key="1">
    <source>
        <dbReference type="EMBL" id="AIL44552.1"/>
    </source>
</evidence>
<dbReference type="GO" id="GO:0009295">
    <property type="term" value="C:nucleoid"/>
    <property type="evidence" value="ECO:0007669"/>
    <property type="project" value="InterPro"/>
</dbReference>
<name>A0A077EAQ9_9FLAO</name>
<evidence type="ECO:0000313" key="2">
    <source>
        <dbReference type="Proteomes" id="UP000028933"/>
    </source>
</evidence>
<sequence>MNEDNIRRLEHISVHYVRNKMNGEGMVLSESELELDPDMTILLKDFFLTPFKSDVYYQFYDEDALENNAVFSIASKIFEKPEFCHEESKNLAEHLHNKTLHSNIKDGEFYVTYFRDYVVEGKIVDAIGLFKTENKETFLKVLPEDEGFQIQKDQGINLRKLDKGCLIFNTEQEEGYMVSVIDTTKAGVEARYWVDDFLQLQQRKDEYFNTEHTLSMYKSYVTEQLPQEYEVSRVDQADYLNKSINFFKDKEEFEIEEFKKQVLVHPEVIESFDEYKKQFEEERDIKLEDNFTIATGAVKKQQRHFKSVIKLDKNFHIYVHGDRQKLETGEDDKGKYYRLYFEEEQ</sequence>
<protein>
    <recommendedName>
        <fullName evidence="3">Lmo0572 protein</fullName>
    </recommendedName>
</protein>
<dbReference type="Pfam" id="PF04245">
    <property type="entry name" value="NA37"/>
    <property type="match status" value="1"/>
</dbReference>
<proteinExistence type="predicted"/>
<gene>
    <name evidence="1" type="ORF">BD94_0777</name>
</gene>
<dbReference type="RefSeq" id="WP_024564863.1">
    <property type="nucleotide sequence ID" value="NZ_CP007547.1"/>
</dbReference>
<dbReference type="HOGENOM" id="CLU_068639_0_0_10"/>
<accession>A0A077EAQ9</accession>
<organism evidence="1 2">
    <name type="scientific">Elizabethkingia anophelis NUHP1</name>
    <dbReference type="NCBI Taxonomy" id="1338011"/>
    <lineage>
        <taxon>Bacteria</taxon>
        <taxon>Pseudomonadati</taxon>
        <taxon>Bacteroidota</taxon>
        <taxon>Flavobacteriia</taxon>
        <taxon>Flavobacteriales</taxon>
        <taxon>Weeksellaceae</taxon>
        <taxon>Elizabethkingia</taxon>
    </lineage>
</organism>